<dbReference type="STRING" id="1429043.X474_07325"/>
<dbReference type="RefSeq" id="WP_044347646.1">
    <property type="nucleotide sequence ID" value="NZ_AZAC01000009.1"/>
</dbReference>
<keyword evidence="2" id="KW-0560">Oxidoreductase</keyword>
<proteinExistence type="predicted"/>
<dbReference type="EMBL" id="AZAC01000009">
    <property type="protein sequence ID" value="KIX14685.1"/>
    <property type="molecule type" value="Genomic_DNA"/>
</dbReference>
<dbReference type="GO" id="GO:0016491">
    <property type="term" value="F:oxidoreductase activity"/>
    <property type="evidence" value="ECO:0007669"/>
    <property type="project" value="UniProtKB-KW"/>
</dbReference>
<protein>
    <submittedName>
        <fullName evidence="4">Thioredoxin reductase</fullName>
    </submittedName>
</protein>
<dbReference type="PRINTS" id="PR00368">
    <property type="entry name" value="FADPNR"/>
</dbReference>
<dbReference type="PANTHER" id="PTHR48105">
    <property type="entry name" value="THIOREDOXIN REDUCTASE 1-RELATED-RELATED"/>
    <property type="match status" value="1"/>
</dbReference>
<reference evidence="4 5" key="1">
    <citation type="submission" date="2013-11" db="EMBL/GenBank/DDBJ databases">
        <title>Metagenomic analysis of a methanogenic consortium involved in long chain n-alkane degradation.</title>
        <authorList>
            <person name="Davidova I.A."/>
            <person name="Callaghan A.V."/>
            <person name="Wawrik B."/>
            <person name="Pruitt S."/>
            <person name="Marks C."/>
            <person name="Duncan K.E."/>
            <person name="Suflita J.M."/>
        </authorList>
    </citation>
    <scope>NUCLEOTIDE SEQUENCE [LARGE SCALE GENOMIC DNA]</scope>
    <source>
        <strain evidence="4 5">SPR</strain>
    </source>
</reference>
<organism evidence="4 5">
    <name type="scientific">Dethiosulfatarculus sandiegensis</name>
    <dbReference type="NCBI Taxonomy" id="1429043"/>
    <lineage>
        <taxon>Bacteria</taxon>
        <taxon>Pseudomonadati</taxon>
        <taxon>Thermodesulfobacteriota</taxon>
        <taxon>Desulfarculia</taxon>
        <taxon>Desulfarculales</taxon>
        <taxon>Desulfarculaceae</taxon>
        <taxon>Dethiosulfatarculus</taxon>
    </lineage>
</organism>
<dbReference type="Gene3D" id="3.50.50.60">
    <property type="entry name" value="FAD/NAD(P)-binding domain"/>
    <property type="match status" value="2"/>
</dbReference>
<evidence type="ECO:0000256" key="1">
    <source>
        <dbReference type="ARBA" id="ARBA00022630"/>
    </source>
</evidence>
<dbReference type="OrthoDB" id="9806179at2"/>
<feature type="domain" description="FAD/NAD(P)-binding" evidence="3">
    <location>
        <begin position="6"/>
        <end position="286"/>
    </location>
</feature>
<dbReference type="AlphaFoldDB" id="A0A0D2JYP7"/>
<comment type="caution">
    <text evidence="4">The sequence shown here is derived from an EMBL/GenBank/DDBJ whole genome shotgun (WGS) entry which is preliminary data.</text>
</comment>
<keyword evidence="5" id="KW-1185">Reference proteome</keyword>
<keyword evidence="1" id="KW-0285">Flavoprotein</keyword>
<dbReference type="Proteomes" id="UP000032233">
    <property type="component" value="Unassembled WGS sequence"/>
</dbReference>
<dbReference type="PRINTS" id="PR00469">
    <property type="entry name" value="PNDRDTASEII"/>
</dbReference>
<name>A0A0D2JYP7_9BACT</name>
<dbReference type="InParanoid" id="A0A0D2JYP7"/>
<dbReference type="InterPro" id="IPR050097">
    <property type="entry name" value="Ferredoxin-NADP_redctase_2"/>
</dbReference>
<accession>A0A0D2JYP7</accession>
<sequence>MVATEYQVVILGTGPAGLQAAIHAARRKVSVLVLGHWPKSSLFKAHVDNFCCLPSGKGEDILLMGRDQAEKSGAHFAEEDVMEINPLAEGGYKLKTESGNNIKTKALIMAMGISRNRLGIAGEKEFVGKGVSYCVDCDGGFYKNEKVTIIGGGSAAASGALTMLFIADEVHMVCRELEVTETLAEQIRKSEIILHEGAWPKVIKGENAVSQLELDNGESLLVTGVFIELGAKGAVELASTLGVALDSENFQYIETNKRAETNVSGIYAAGDITGPPWQVAKAVGEGCVAGIQAADYVKKAD</sequence>
<dbReference type="SUPFAM" id="SSF51905">
    <property type="entry name" value="FAD/NAD(P)-binding domain"/>
    <property type="match status" value="2"/>
</dbReference>
<evidence type="ECO:0000256" key="2">
    <source>
        <dbReference type="ARBA" id="ARBA00023002"/>
    </source>
</evidence>
<evidence type="ECO:0000313" key="4">
    <source>
        <dbReference type="EMBL" id="KIX14685.1"/>
    </source>
</evidence>
<dbReference type="Pfam" id="PF07992">
    <property type="entry name" value="Pyr_redox_2"/>
    <property type="match status" value="1"/>
</dbReference>
<gene>
    <name evidence="4" type="ORF">X474_07325</name>
</gene>
<dbReference type="InterPro" id="IPR023753">
    <property type="entry name" value="FAD/NAD-binding_dom"/>
</dbReference>
<evidence type="ECO:0000313" key="5">
    <source>
        <dbReference type="Proteomes" id="UP000032233"/>
    </source>
</evidence>
<evidence type="ECO:0000259" key="3">
    <source>
        <dbReference type="Pfam" id="PF07992"/>
    </source>
</evidence>
<dbReference type="PATRIC" id="fig|1429043.3.peg.1561"/>
<dbReference type="InterPro" id="IPR036188">
    <property type="entry name" value="FAD/NAD-bd_sf"/>
</dbReference>